<dbReference type="CDD" id="cd01851">
    <property type="entry name" value="GBP"/>
    <property type="match status" value="1"/>
</dbReference>
<dbReference type="InterPro" id="IPR030386">
    <property type="entry name" value="G_GB1_RHD3_dom"/>
</dbReference>
<dbReference type="CDD" id="cd16269">
    <property type="entry name" value="GBP_C"/>
    <property type="match status" value="1"/>
</dbReference>
<dbReference type="Pfam" id="PF02263">
    <property type="entry name" value="GBP"/>
    <property type="match status" value="1"/>
</dbReference>
<keyword evidence="4" id="KW-0391">Immunity</keyword>
<dbReference type="InterPro" id="IPR027417">
    <property type="entry name" value="P-loop_NTPase"/>
</dbReference>
<dbReference type="PANTHER" id="PTHR10751">
    <property type="entry name" value="GUANYLATE BINDING PROTEIN"/>
    <property type="match status" value="1"/>
</dbReference>
<comment type="caution">
    <text evidence="9">The sequence shown here is derived from an EMBL/GenBank/DDBJ whole genome shotgun (WGS) entry which is preliminary data.</text>
</comment>
<dbReference type="Proteomes" id="UP001591681">
    <property type="component" value="Unassembled WGS sequence"/>
</dbReference>
<dbReference type="PROSITE" id="PS51715">
    <property type="entry name" value="G_GB1_RHD3"/>
    <property type="match status" value="1"/>
</dbReference>
<dbReference type="GO" id="GO:0005525">
    <property type="term" value="F:GTP binding"/>
    <property type="evidence" value="ECO:0007669"/>
    <property type="project" value="UniProtKB-KW"/>
</dbReference>
<dbReference type="InterPro" id="IPR015894">
    <property type="entry name" value="Guanylate-bd_N"/>
</dbReference>
<accession>A0ABD1JH52</accession>
<evidence type="ECO:0000256" key="3">
    <source>
        <dbReference type="ARBA" id="ARBA00022801"/>
    </source>
</evidence>
<dbReference type="InterPro" id="IPR036543">
    <property type="entry name" value="Guanylate-bd_C_sf"/>
</dbReference>
<evidence type="ECO:0000256" key="1">
    <source>
        <dbReference type="ARBA" id="ARBA00022588"/>
    </source>
</evidence>
<dbReference type="SUPFAM" id="SSF52540">
    <property type="entry name" value="P-loop containing nucleoside triphosphate hydrolases"/>
    <property type="match status" value="1"/>
</dbReference>
<keyword evidence="2" id="KW-0547">Nucleotide-binding</keyword>
<dbReference type="GO" id="GO:0045087">
    <property type="term" value="P:innate immune response"/>
    <property type="evidence" value="ECO:0007669"/>
    <property type="project" value="UniProtKB-KW"/>
</dbReference>
<dbReference type="Gene3D" id="3.40.50.300">
    <property type="entry name" value="P-loop containing nucleotide triphosphate hydrolases"/>
    <property type="match status" value="1"/>
</dbReference>
<keyword evidence="7" id="KW-0175">Coiled coil</keyword>
<name>A0ABD1JH52_9TELE</name>
<gene>
    <name evidence="9" type="ORF">ACEWY4_017130</name>
</gene>
<sequence length="628" mass="71808">MSGGPPSMPAPVCLIENTDRGLQTVGSALEILQGIQQPVVVVAVVGLYRTGKSYLMNRLAGQTSGFALGSTIESKTKGIWMWCVPHPSKPGHTLVLLDTEGLGDVDKGDSKNDAWIFCLGVLLSSTLVYNSRGTIDNQAVEKLHYVTELTNQIRTKSEVTHDEDGEEVPQDTEFVRFFPGFVWAVRDFTLERKIDGRDVSDDEYLDFALHLKKGLTPKVMNYNLPRQCIRNFFPTRRCFTFPFPTTSENMKHLDSMSESELCPDFLRVADRFCTYVFTESRVKTVQGGHRVTGSRFSHLARIYVDTINSGEIPCLENAVVAMAEIENQSAMNEGLRLYEQGMEQLKAKFPTDLESLSAEHNRLSTMATKEFLKRSFKDEGGKYMAQLAEKIAELFDQLTNRNMEASEQLCRKLLSDLYTPIATSIEQGVYAKPGGYEIYRRDRDAMEDKYRQQGNKGMKGEEMLEEFLQEKNAEANSILMADERLTDAEKQNAEAREQAAVQEQRVKVEEQRRQELQQALEDERRSQEERMRRLEEKIAEEKKLQREELDRALSSKMAEQQEMLEKGFADRVEVLEDELRQLRREREEQAKRDADTGFFEKVIQPIVEIGKDVLSKILDYKIAKHVHK</sequence>
<dbReference type="SUPFAM" id="SSF48340">
    <property type="entry name" value="Interferon-induced guanylate-binding protein 1 (GBP1), C-terminal domain"/>
    <property type="match status" value="1"/>
</dbReference>
<protein>
    <recommendedName>
        <fullName evidence="8">GB1/RHD3-type G domain-containing protein</fullName>
    </recommendedName>
</protein>
<evidence type="ECO:0000256" key="7">
    <source>
        <dbReference type="SAM" id="Coils"/>
    </source>
</evidence>
<evidence type="ECO:0000313" key="9">
    <source>
        <dbReference type="EMBL" id="KAL2086071.1"/>
    </source>
</evidence>
<proteinExistence type="inferred from homology"/>
<evidence type="ECO:0000256" key="6">
    <source>
        <dbReference type="PROSITE-ProRule" id="PRU01052"/>
    </source>
</evidence>
<keyword evidence="5" id="KW-0342">GTP-binding</keyword>
<evidence type="ECO:0000313" key="10">
    <source>
        <dbReference type="Proteomes" id="UP001591681"/>
    </source>
</evidence>
<organism evidence="9 10">
    <name type="scientific">Coilia grayii</name>
    <name type="common">Gray's grenadier anchovy</name>
    <dbReference type="NCBI Taxonomy" id="363190"/>
    <lineage>
        <taxon>Eukaryota</taxon>
        <taxon>Metazoa</taxon>
        <taxon>Chordata</taxon>
        <taxon>Craniata</taxon>
        <taxon>Vertebrata</taxon>
        <taxon>Euteleostomi</taxon>
        <taxon>Actinopterygii</taxon>
        <taxon>Neopterygii</taxon>
        <taxon>Teleostei</taxon>
        <taxon>Clupei</taxon>
        <taxon>Clupeiformes</taxon>
        <taxon>Clupeoidei</taxon>
        <taxon>Engraulidae</taxon>
        <taxon>Coilinae</taxon>
        <taxon>Coilia</taxon>
    </lineage>
</organism>
<dbReference type="InterPro" id="IPR003191">
    <property type="entry name" value="Guanylate-bd/ATL_C"/>
</dbReference>
<keyword evidence="10" id="KW-1185">Reference proteome</keyword>
<comment type="similarity">
    <text evidence="6">Belongs to the TRAFAC class dynamin-like GTPase superfamily. GB1/RHD3 GTPase family.</text>
</comment>
<evidence type="ECO:0000256" key="2">
    <source>
        <dbReference type="ARBA" id="ARBA00022741"/>
    </source>
</evidence>
<feature type="coiled-coil region" evidence="7">
    <location>
        <begin position="478"/>
        <end position="592"/>
    </location>
</feature>
<dbReference type="Gene3D" id="1.20.1000.10">
    <property type="entry name" value="Guanylate-binding protein, C-terminal domain"/>
    <property type="match status" value="1"/>
</dbReference>
<dbReference type="GO" id="GO:0016787">
    <property type="term" value="F:hydrolase activity"/>
    <property type="evidence" value="ECO:0007669"/>
    <property type="project" value="UniProtKB-KW"/>
</dbReference>
<dbReference type="FunFam" id="3.40.50.300:FF:002581">
    <property type="entry name" value="Guanylate-binding protein 4"/>
    <property type="match status" value="1"/>
</dbReference>
<dbReference type="InterPro" id="IPR037684">
    <property type="entry name" value="GBP_C"/>
</dbReference>
<keyword evidence="3" id="KW-0378">Hydrolase</keyword>
<evidence type="ECO:0000256" key="4">
    <source>
        <dbReference type="ARBA" id="ARBA00022859"/>
    </source>
</evidence>
<evidence type="ECO:0000259" key="8">
    <source>
        <dbReference type="PROSITE" id="PS51715"/>
    </source>
</evidence>
<evidence type="ECO:0000256" key="5">
    <source>
        <dbReference type="ARBA" id="ARBA00023134"/>
    </source>
</evidence>
<reference evidence="9 10" key="1">
    <citation type="submission" date="2024-09" db="EMBL/GenBank/DDBJ databases">
        <title>A chromosome-level genome assembly of Gray's grenadier anchovy, Coilia grayii.</title>
        <authorList>
            <person name="Fu Z."/>
        </authorList>
    </citation>
    <scope>NUCLEOTIDE SEQUENCE [LARGE SCALE GENOMIC DNA]</scope>
    <source>
        <strain evidence="9">G4</strain>
        <tissue evidence="9">Muscle</tissue>
    </source>
</reference>
<dbReference type="EMBL" id="JBHFQA010000015">
    <property type="protein sequence ID" value="KAL2086071.1"/>
    <property type="molecule type" value="Genomic_DNA"/>
</dbReference>
<dbReference type="Pfam" id="PF02841">
    <property type="entry name" value="GBP_C"/>
    <property type="match status" value="1"/>
</dbReference>
<keyword evidence="1" id="KW-0399">Innate immunity</keyword>
<feature type="domain" description="GB1/RHD3-type G" evidence="8">
    <location>
        <begin position="36"/>
        <end position="281"/>
    </location>
</feature>
<dbReference type="AlphaFoldDB" id="A0ABD1JH52"/>